<evidence type="ECO:0000256" key="1">
    <source>
        <dbReference type="ARBA" id="ARBA00010466"/>
    </source>
</evidence>
<organism evidence="6 7">
    <name type="scientific">Gordonia jacobaea</name>
    <dbReference type="NCBI Taxonomy" id="122202"/>
    <lineage>
        <taxon>Bacteria</taxon>
        <taxon>Bacillati</taxon>
        <taxon>Actinomycetota</taxon>
        <taxon>Actinomycetes</taxon>
        <taxon>Mycobacteriales</taxon>
        <taxon>Gordoniaceae</taxon>
        <taxon>Gordonia</taxon>
    </lineage>
</organism>
<dbReference type="RefSeq" id="WP_049700212.1">
    <property type="nucleotide sequence ID" value="NZ_LDTZ01000020.1"/>
</dbReference>
<dbReference type="InterPro" id="IPR007324">
    <property type="entry name" value="Sugar-bd_dom_put"/>
</dbReference>
<dbReference type="PANTHER" id="PTHR34294">
    <property type="entry name" value="TRANSCRIPTIONAL REGULATOR-RELATED"/>
    <property type="match status" value="1"/>
</dbReference>
<keyword evidence="7" id="KW-1185">Reference proteome</keyword>
<sequence>MERVAADDPKRSALAVRAAHLYYMQDLDMAAIGRELGMSRSSVSRLLSFARATGLVDITIHAPAGRTGEVADEFGRRFGVNASVVPTTAQMSDADRLERVGQEAARSLGRMLEANTTLGIAWGATISVVSRHVVPKELWNTQIVQLNGAGNPTSSGIDYASEILRRFATAYSARVEQFPVPAFFDDPNTKVALWHERSTKRVLDVQQTMNVALFGLGAPDADVPSHVYTGGYLEPADFASLRSERVVGDVATVFYRHDGSDAGIELNKRSSGPDLDVIRAVPRRICVVSGESKAAATEGAFAAGLITDIVLDENLARLLIHRDTTHHVRRGG</sequence>
<dbReference type="Gene3D" id="3.40.50.1360">
    <property type="match status" value="1"/>
</dbReference>
<evidence type="ECO:0000256" key="4">
    <source>
        <dbReference type="ARBA" id="ARBA00023163"/>
    </source>
</evidence>
<dbReference type="Proteomes" id="UP000037247">
    <property type="component" value="Unassembled WGS sequence"/>
</dbReference>
<keyword evidence="4" id="KW-0804">Transcription</keyword>
<accession>A0ABR5I964</accession>
<name>A0ABR5I964_9ACTN</name>
<evidence type="ECO:0000256" key="2">
    <source>
        <dbReference type="ARBA" id="ARBA00023015"/>
    </source>
</evidence>
<dbReference type="InterPro" id="IPR036388">
    <property type="entry name" value="WH-like_DNA-bd_sf"/>
</dbReference>
<dbReference type="InterPro" id="IPR051054">
    <property type="entry name" value="SorC_transcr_regulators"/>
</dbReference>
<dbReference type="SUPFAM" id="SSF100950">
    <property type="entry name" value="NagB/RpiA/CoA transferase-like"/>
    <property type="match status" value="1"/>
</dbReference>
<evidence type="ECO:0000313" key="7">
    <source>
        <dbReference type="Proteomes" id="UP000037247"/>
    </source>
</evidence>
<gene>
    <name evidence="6" type="ORF">ABW18_17275</name>
</gene>
<keyword evidence="3" id="KW-0238">DNA-binding</keyword>
<proteinExistence type="inferred from homology"/>
<evidence type="ECO:0000259" key="5">
    <source>
        <dbReference type="Pfam" id="PF04198"/>
    </source>
</evidence>
<dbReference type="Pfam" id="PF04198">
    <property type="entry name" value="Sugar-bind"/>
    <property type="match status" value="1"/>
</dbReference>
<dbReference type="PANTHER" id="PTHR34294:SF1">
    <property type="entry name" value="TRANSCRIPTIONAL REGULATOR LSRR"/>
    <property type="match status" value="1"/>
</dbReference>
<comment type="caution">
    <text evidence="6">The sequence shown here is derived from an EMBL/GenBank/DDBJ whole genome shotgun (WGS) entry which is preliminary data.</text>
</comment>
<evidence type="ECO:0000313" key="6">
    <source>
        <dbReference type="EMBL" id="KNA90144.1"/>
    </source>
</evidence>
<dbReference type="EMBL" id="LDTZ01000020">
    <property type="protein sequence ID" value="KNA90144.1"/>
    <property type="molecule type" value="Genomic_DNA"/>
</dbReference>
<reference evidence="6 7" key="1">
    <citation type="submission" date="2015-05" db="EMBL/GenBank/DDBJ databases">
        <title>Draft genome sequence of the bacterium Gordonia jacobaea a new member of the Gordonia genus.</title>
        <authorList>
            <person name="Jimenez-Galisteo G."/>
            <person name="Dominguez A."/>
            <person name="Munoz E."/>
            <person name="Vinas M."/>
        </authorList>
    </citation>
    <scope>NUCLEOTIDE SEQUENCE [LARGE SCALE GENOMIC DNA]</scope>
    <source>
        <strain evidence="7">mv1</strain>
    </source>
</reference>
<protein>
    <submittedName>
        <fullName evidence="6">Transcriptional regulator</fullName>
    </submittedName>
</protein>
<evidence type="ECO:0000256" key="3">
    <source>
        <dbReference type="ARBA" id="ARBA00023125"/>
    </source>
</evidence>
<comment type="similarity">
    <text evidence="1">Belongs to the SorC transcriptional regulatory family.</text>
</comment>
<feature type="domain" description="Sugar-binding" evidence="5">
    <location>
        <begin position="71"/>
        <end position="320"/>
    </location>
</feature>
<dbReference type="Gene3D" id="1.10.10.10">
    <property type="entry name" value="Winged helix-like DNA-binding domain superfamily/Winged helix DNA-binding domain"/>
    <property type="match status" value="1"/>
</dbReference>
<dbReference type="InterPro" id="IPR037171">
    <property type="entry name" value="NagB/RpiA_transferase-like"/>
</dbReference>
<keyword evidence="2" id="KW-0805">Transcription regulation</keyword>